<sequence>MEERREYLLALDGGTGSFRAILFQKDGVQKAIEQIEWEHPVYDEYPGSVGFDFEKNWEIIQRCIRNLIEKNNITPEDIKGISTDSMREGFILYDENQKELIGFSNIDARAKEEVISLKREHPTLEMEIYLETGETFALSAVPRLLWVQKNKPDLYQKAKYMNMINDWIVFKLTGKIVSEPSNSSTSGLFDLAKREWLPEVAKKCGLKDDIFPPVYESGVPVGNVSAEAARQTGLSESTIVVCGGGDSQLGCIGVGSIKPNQAALFGGSFWQYEFNTDKPYVDDRGRIRVNCHSVPSVWQQEAIAWSSGLVMRWFRDAFLDLDVELAKQLGTSVYALMDQKAKEIPIGCYGMHSIFADVMNFRNLKHASPTFTNFSIDPLKFNKATFYKSIMENAGLITLGHLKMVEEITGNKPDEIFFAGGSAYSELWSQTIADILGIRVITPKEKEATALGAAFLAGIGSGVYDNLEETTQYVQIDKVYEPDMDNHRKYLEIFNDWQVLYKELLNISDKGLTDYMWIAPGSE</sequence>
<dbReference type="GO" id="GO:0005975">
    <property type="term" value="P:carbohydrate metabolic process"/>
    <property type="evidence" value="ECO:0007669"/>
    <property type="project" value="InterPro"/>
</dbReference>
<evidence type="ECO:0000259" key="4">
    <source>
        <dbReference type="Pfam" id="PF00370"/>
    </source>
</evidence>
<dbReference type="RefSeq" id="WP_005605802.1">
    <property type="nucleotide sequence ID" value="NZ_CP102283.1"/>
</dbReference>
<dbReference type="InterPro" id="IPR018485">
    <property type="entry name" value="FGGY_C"/>
</dbReference>
<evidence type="ECO:0000256" key="2">
    <source>
        <dbReference type="ARBA" id="ARBA00022679"/>
    </source>
</evidence>
<dbReference type="eggNOG" id="COG1070">
    <property type="taxonomic scope" value="Bacteria"/>
</dbReference>
<dbReference type="PANTHER" id="PTHR43095:SF5">
    <property type="entry name" value="XYLULOSE KINASE"/>
    <property type="match status" value="1"/>
</dbReference>
<comment type="similarity">
    <text evidence="1">Belongs to the FGGY kinase family.</text>
</comment>
<dbReference type="PANTHER" id="PTHR43095">
    <property type="entry name" value="SUGAR KINASE"/>
    <property type="match status" value="1"/>
</dbReference>
<keyword evidence="7" id="KW-1185">Reference proteome</keyword>
<dbReference type="Gene3D" id="3.30.420.40">
    <property type="match status" value="2"/>
</dbReference>
<reference evidence="6 7" key="1">
    <citation type="submission" date="2009-08" db="EMBL/GenBank/DDBJ databases">
        <authorList>
            <person name="Muzny D."/>
            <person name="Qin X."/>
            <person name="Deng J."/>
            <person name="Jiang H."/>
            <person name="Liu Y."/>
            <person name="Qu J."/>
            <person name="Song X.-Z."/>
            <person name="Zhang L."/>
            <person name="Thornton R."/>
            <person name="Coyle M."/>
            <person name="Francisco L."/>
            <person name="Jackson L."/>
            <person name="Javaid M."/>
            <person name="Korchina V."/>
            <person name="Kovar C."/>
            <person name="Mata R."/>
            <person name="Mathew T."/>
            <person name="Ngo R."/>
            <person name="Nguyen L."/>
            <person name="Nguyen N."/>
            <person name="Okwuonu G."/>
            <person name="Ongeri F."/>
            <person name="Pham C."/>
            <person name="Simmons D."/>
            <person name="Wilczek-Boney K."/>
            <person name="Hale W."/>
            <person name="Jakkamsetti A."/>
            <person name="Pham P."/>
            <person name="Ruth R."/>
            <person name="San Lucas F."/>
            <person name="Warren J."/>
            <person name="Zhang J."/>
            <person name="Zhao Z."/>
            <person name="Zhou C."/>
            <person name="Zhu D."/>
            <person name="Lee S."/>
            <person name="Bess C."/>
            <person name="Blankenburg K."/>
            <person name="Forbes L."/>
            <person name="Fu Q."/>
            <person name="Gubbala S."/>
            <person name="Hirani K."/>
            <person name="Jayaseelan J.C."/>
            <person name="Lara F."/>
            <person name="Munidasa M."/>
            <person name="Palculict T."/>
            <person name="Patil S."/>
            <person name="Pu L.-L."/>
            <person name="Saada N."/>
            <person name="Tang L."/>
            <person name="Weissenberger G."/>
            <person name="Zhu Y."/>
            <person name="Hemphill L."/>
            <person name="Shang Y."/>
            <person name="Youmans B."/>
            <person name="Ayvaz T."/>
            <person name="Ross M."/>
            <person name="Santibanez J."/>
            <person name="Aqrawi P."/>
            <person name="Gross S."/>
            <person name="Joshi V."/>
            <person name="Fowler G."/>
            <person name="Nazareth L."/>
            <person name="Reid J."/>
            <person name="Worley K."/>
            <person name="Petrosino J."/>
            <person name="Highlander S."/>
            <person name="Gibbs R."/>
        </authorList>
    </citation>
    <scope>NUCLEOTIDE SEQUENCE [LARGE SCALE GENOMIC DNA]</scope>
    <source>
        <strain evidence="6 7">ATCC 49175</strain>
    </source>
</reference>
<dbReference type="InterPro" id="IPR043129">
    <property type="entry name" value="ATPase_NBD"/>
</dbReference>
<dbReference type="Proteomes" id="UP000005926">
    <property type="component" value="Unassembled WGS sequence"/>
</dbReference>
<name>C8NF98_9LACT</name>
<evidence type="ECO:0000256" key="1">
    <source>
        <dbReference type="ARBA" id="ARBA00009156"/>
    </source>
</evidence>
<dbReference type="GeneID" id="78413077"/>
<organism evidence="6 7">
    <name type="scientific">Granulicatella adiacens ATCC 49175</name>
    <dbReference type="NCBI Taxonomy" id="638301"/>
    <lineage>
        <taxon>Bacteria</taxon>
        <taxon>Bacillati</taxon>
        <taxon>Bacillota</taxon>
        <taxon>Bacilli</taxon>
        <taxon>Lactobacillales</taxon>
        <taxon>Carnobacteriaceae</taxon>
        <taxon>Granulicatella</taxon>
    </lineage>
</organism>
<protein>
    <submittedName>
        <fullName evidence="6">Carbohydrate kinase, FGGY family protein</fullName>
    </submittedName>
</protein>
<dbReference type="EMBL" id="ACKZ01000013">
    <property type="protein sequence ID" value="EEW37627.1"/>
    <property type="molecule type" value="Genomic_DNA"/>
</dbReference>
<accession>C8NF98</accession>
<proteinExistence type="inferred from homology"/>
<dbReference type="GO" id="GO:0016301">
    <property type="term" value="F:kinase activity"/>
    <property type="evidence" value="ECO:0007669"/>
    <property type="project" value="UniProtKB-KW"/>
</dbReference>
<dbReference type="NCBIfam" id="NF008187">
    <property type="entry name" value="PRK10939.1"/>
    <property type="match status" value="1"/>
</dbReference>
<dbReference type="InterPro" id="IPR000577">
    <property type="entry name" value="Carb_kinase_FGGY"/>
</dbReference>
<evidence type="ECO:0000256" key="3">
    <source>
        <dbReference type="ARBA" id="ARBA00022777"/>
    </source>
</evidence>
<feature type="domain" description="Carbohydrate kinase FGGY N-terminal" evidence="4">
    <location>
        <begin position="7"/>
        <end position="253"/>
    </location>
</feature>
<dbReference type="InterPro" id="IPR018484">
    <property type="entry name" value="FGGY_N"/>
</dbReference>
<evidence type="ECO:0000313" key="7">
    <source>
        <dbReference type="Proteomes" id="UP000005926"/>
    </source>
</evidence>
<dbReference type="AlphaFoldDB" id="C8NF98"/>
<dbReference type="Pfam" id="PF02782">
    <property type="entry name" value="FGGY_C"/>
    <property type="match status" value="1"/>
</dbReference>
<gene>
    <name evidence="6" type="ORF">HMPREF0444_0593</name>
</gene>
<evidence type="ECO:0000313" key="6">
    <source>
        <dbReference type="EMBL" id="EEW37627.1"/>
    </source>
</evidence>
<dbReference type="PIRSF" id="PIRSF000538">
    <property type="entry name" value="GlpK"/>
    <property type="match status" value="1"/>
</dbReference>
<evidence type="ECO:0000259" key="5">
    <source>
        <dbReference type="Pfam" id="PF02782"/>
    </source>
</evidence>
<dbReference type="InterPro" id="IPR050406">
    <property type="entry name" value="FGGY_Carb_Kinase"/>
</dbReference>
<dbReference type="SUPFAM" id="SSF53067">
    <property type="entry name" value="Actin-like ATPase domain"/>
    <property type="match status" value="2"/>
</dbReference>
<keyword evidence="2" id="KW-0808">Transferase</keyword>
<dbReference type="HOGENOM" id="CLU_009281_3_4_9"/>
<keyword evidence="3 6" id="KW-0418">Kinase</keyword>
<comment type="caution">
    <text evidence="6">The sequence shown here is derived from an EMBL/GenBank/DDBJ whole genome shotgun (WGS) entry which is preliminary data.</text>
</comment>
<dbReference type="STRING" id="638301.HMPREF0444_0593"/>
<feature type="domain" description="Carbohydrate kinase FGGY C-terminal" evidence="5">
    <location>
        <begin position="296"/>
        <end position="459"/>
    </location>
</feature>
<dbReference type="Pfam" id="PF00370">
    <property type="entry name" value="FGGY_N"/>
    <property type="match status" value="1"/>
</dbReference>